<evidence type="ECO:0000313" key="2">
    <source>
        <dbReference type="Proteomes" id="UP000251617"/>
    </source>
</evidence>
<dbReference type="PROSITE" id="PS51257">
    <property type="entry name" value="PROKAR_LIPOPROTEIN"/>
    <property type="match status" value="1"/>
</dbReference>
<dbReference type="RefSeq" id="WP_112899368.1">
    <property type="nucleotide sequence ID" value="NZ_CP030750.1"/>
</dbReference>
<dbReference type="EMBL" id="CP030750">
    <property type="protein sequence ID" value="AXA27177.1"/>
    <property type="molecule type" value="Genomic_DNA"/>
</dbReference>
<dbReference type="Proteomes" id="UP000251617">
    <property type="component" value="Chromosome"/>
</dbReference>
<accession>A0AAD0L9Z4</accession>
<organism evidence="1 2">
    <name type="scientific">Pseudomonas putida</name>
    <name type="common">Arthrobacter siderocapsulatus</name>
    <dbReference type="NCBI Taxonomy" id="303"/>
    <lineage>
        <taxon>Bacteria</taxon>
        <taxon>Pseudomonadati</taxon>
        <taxon>Pseudomonadota</taxon>
        <taxon>Gammaproteobacteria</taxon>
        <taxon>Pseudomonadales</taxon>
        <taxon>Pseudomonadaceae</taxon>
        <taxon>Pseudomonas</taxon>
    </lineage>
</organism>
<gene>
    <name evidence="1" type="ORF">C1S65_24820</name>
</gene>
<evidence type="ECO:0000313" key="1">
    <source>
        <dbReference type="EMBL" id="AXA27177.1"/>
    </source>
</evidence>
<proteinExistence type="predicted"/>
<evidence type="ECO:0008006" key="3">
    <source>
        <dbReference type="Google" id="ProtNLM"/>
    </source>
</evidence>
<protein>
    <recommendedName>
        <fullName evidence="3">Lipoprotein</fullName>
    </recommendedName>
</protein>
<dbReference type="AlphaFoldDB" id="A0AAD0L9Z4"/>
<name>A0AAD0L9Z4_PSEPU</name>
<reference evidence="1 2" key="1">
    <citation type="submission" date="2018-06" db="EMBL/GenBank/DDBJ databases">
        <title>The genome of Pseudomonas putida NX-1, a lignin degrader.</title>
        <authorList>
            <person name="Xu Z."/>
        </authorList>
    </citation>
    <scope>NUCLEOTIDE SEQUENCE [LARGE SCALE GENOMIC DNA]</scope>
    <source>
        <strain evidence="1 2">NX-1</strain>
    </source>
</reference>
<sequence>MYLPHKGLLAVLLATWLISGCGPSYTYRYSPPPSAHGMNCINSCSSERGHCQQLERLEQNSQRALYQAEMRAYQYCKTGKSKKEARHNCYQPSYPFGSSSGYSCGRDYDSCYMACGGTIQRIRNPD</sequence>